<feature type="non-terminal residue" evidence="1">
    <location>
        <position position="41"/>
    </location>
</feature>
<dbReference type="EMBL" id="AJWY01012275">
    <property type="protein sequence ID" value="EKC50386.1"/>
    <property type="molecule type" value="Genomic_DNA"/>
</dbReference>
<sequence length="41" mass="4922">MFGNYSKREVKRVQPICDKVLALEDKYSGYERKVNSRTRQQ</sequence>
<accession>K1SSZ9</accession>
<comment type="caution">
    <text evidence="1">The sequence shown here is derived from an EMBL/GenBank/DDBJ whole genome shotgun (WGS) entry which is preliminary data.</text>
</comment>
<protein>
    <submittedName>
        <fullName evidence="1">Uncharacterized protein</fullName>
    </submittedName>
</protein>
<dbReference type="AlphaFoldDB" id="K1SSZ9"/>
<organism evidence="1">
    <name type="scientific">human gut metagenome</name>
    <dbReference type="NCBI Taxonomy" id="408170"/>
    <lineage>
        <taxon>unclassified sequences</taxon>
        <taxon>metagenomes</taxon>
        <taxon>organismal metagenomes</taxon>
    </lineage>
</organism>
<proteinExistence type="predicted"/>
<gene>
    <name evidence="1" type="ORF">LEA_17912</name>
</gene>
<evidence type="ECO:0000313" key="1">
    <source>
        <dbReference type="EMBL" id="EKC50386.1"/>
    </source>
</evidence>
<reference evidence="1" key="1">
    <citation type="journal article" date="2013" name="Environ. Microbiol.">
        <title>Microbiota from the distal guts of lean and obese adolescents exhibit partial functional redundancy besides clear differences in community structure.</title>
        <authorList>
            <person name="Ferrer M."/>
            <person name="Ruiz A."/>
            <person name="Lanza F."/>
            <person name="Haange S.B."/>
            <person name="Oberbach A."/>
            <person name="Till H."/>
            <person name="Bargiela R."/>
            <person name="Campoy C."/>
            <person name="Segura M.T."/>
            <person name="Richter M."/>
            <person name="von Bergen M."/>
            <person name="Seifert J."/>
            <person name="Suarez A."/>
        </authorList>
    </citation>
    <scope>NUCLEOTIDE SEQUENCE</scope>
</reference>
<name>K1SSZ9_9ZZZZ</name>